<sequence length="130" mass="15181">MYRFDGAEADNTDLWTYVRSYPQKTAYCGILRKKYELSRYNMRNKSVMYSIDFLTRVNMKPFTVEQKKALESILTSFPEGDATISNIVNALENDKLGVITPTMLNEMRDFIAELKVYTAKGNSFYYMFND</sequence>
<proteinExistence type="predicted"/>
<evidence type="ECO:0000313" key="1">
    <source>
        <dbReference type="EMBL" id="MDG4698840.1"/>
    </source>
</evidence>
<dbReference type="RefSeq" id="WP_272664034.1">
    <property type="nucleotide sequence ID" value="NZ_JARRYG010000038.1"/>
</dbReference>
<gene>
    <name evidence="1" type="ORF">P7V44_21690</name>
</gene>
<dbReference type="EMBL" id="JARRYG010000038">
    <property type="protein sequence ID" value="MDG4698840.1"/>
    <property type="molecule type" value="Genomic_DNA"/>
</dbReference>
<protein>
    <submittedName>
        <fullName evidence="1">Uncharacterized protein</fullName>
    </submittedName>
</protein>
<accession>A0AA42K3X7</accession>
<reference evidence="1" key="1">
    <citation type="submission" date="2023-03" db="EMBL/GenBank/DDBJ databases">
        <title>a new species belonging to Providencia genus.</title>
        <authorList>
            <person name="Yang W."/>
            <person name="Hu F."/>
            <person name="Shen S."/>
            <person name="Ding L."/>
            <person name="Yin D."/>
        </authorList>
    </citation>
    <scope>NUCLEOTIDE SEQUENCE</scope>
    <source>
        <strain evidence="1">CRE-3FA-0001</strain>
    </source>
</reference>
<comment type="caution">
    <text evidence="1">The sequence shown here is derived from an EMBL/GenBank/DDBJ whole genome shotgun (WGS) entry which is preliminary data.</text>
</comment>
<dbReference type="Proteomes" id="UP001156701">
    <property type="component" value="Unassembled WGS sequence"/>
</dbReference>
<evidence type="ECO:0000313" key="2">
    <source>
        <dbReference type="Proteomes" id="UP001156701"/>
    </source>
</evidence>
<name>A0AA42K3X7_9GAMM</name>
<organism evidence="1 2">
    <name type="scientific">Providencia huashanensis</name>
    <dbReference type="NCBI Taxonomy" id="3037798"/>
    <lineage>
        <taxon>Bacteria</taxon>
        <taxon>Pseudomonadati</taxon>
        <taxon>Pseudomonadota</taxon>
        <taxon>Gammaproteobacteria</taxon>
        <taxon>Enterobacterales</taxon>
        <taxon>Morganellaceae</taxon>
        <taxon>Providencia</taxon>
    </lineage>
</organism>
<dbReference type="AlphaFoldDB" id="A0AA42K3X7"/>